<gene>
    <name evidence="2" type="ORF">MMF94_28510</name>
</gene>
<evidence type="ECO:0000256" key="1">
    <source>
        <dbReference type="SAM" id="SignalP"/>
    </source>
</evidence>
<sequence length="420" mass="43357">MRGLVATAAPLASLVLVSALSAGLATPAVAQPVAIASWAPDLATGDPAGVRIVGGTVRLEGAGAFLAPVEDAPVLGGAAVPTGLLTLRSQRLPAPTDQVVATVIGDVPAGSTAVVDVRGRRSNGGWTEWVPAEPAPDALVAELPEPSSEVQGRLVLAGPPGAGPTVRSVTLTARPATRPLAAPVGEHGALRFRVFATREGLVGGTTANGHVITERDHFVALPSRRGLSPRDTSDYSVKVCAPNGRCAFAPVWDVGPWNTRDDYWNPEDVRQEWTDLPQGLPQAQAAYKEDYNDGKDQSDREVLNPAGIDLADGLFWDALELDDNAWVTVDYLWTGSERLSKVVGTPKVLAAPHADAEVTGIVAQQAMVPVQCAVGQGADRWLRIGTAEYLDASAVPDLGAVTACTTGGAGAPVNTGTPAG</sequence>
<comment type="caution">
    <text evidence="2">The sequence shown here is derived from an EMBL/GenBank/DDBJ whole genome shotgun (WGS) entry which is preliminary data.</text>
</comment>
<protein>
    <recommendedName>
        <fullName evidence="4">Secreted protein</fullName>
    </recommendedName>
</protein>
<organism evidence="2 3">
    <name type="scientific">Pseudonocardia alaniniphila</name>
    <dbReference type="NCBI Taxonomy" id="75291"/>
    <lineage>
        <taxon>Bacteria</taxon>
        <taxon>Bacillati</taxon>
        <taxon>Actinomycetota</taxon>
        <taxon>Actinomycetes</taxon>
        <taxon>Pseudonocardiales</taxon>
        <taxon>Pseudonocardiaceae</taxon>
        <taxon>Pseudonocardia</taxon>
    </lineage>
</organism>
<keyword evidence="1" id="KW-0732">Signal</keyword>
<reference evidence="2 3" key="1">
    <citation type="submission" date="2022-03" db="EMBL/GenBank/DDBJ databases">
        <title>Pseudonocardia alaer sp. nov., a novel actinomycete isolated from reed forest soil.</title>
        <authorList>
            <person name="Wang L."/>
        </authorList>
    </citation>
    <scope>NUCLEOTIDE SEQUENCE [LARGE SCALE GENOMIC DNA]</scope>
    <source>
        <strain evidence="2 3">Y-16303</strain>
    </source>
</reference>
<evidence type="ECO:0008006" key="4">
    <source>
        <dbReference type="Google" id="ProtNLM"/>
    </source>
</evidence>
<evidence type="ECO:0000313" key="2">
    <source>
        <dbReference type="EMBL" id="MCH6169663.1"/>
    </source>
</evidence>
<dbReference type="RefSeq" id="WP_241040294.1">
    <property type="nucleotide sequence ID" value="NZ_BAAAJF010000015.1"/>
</dbReference>
<name>A0ABS9TMP1_9PSEU</name>
<evidence type="ECO:0000313" key="3">
    <source>
        <dbReference type="Proteomes" id="UP001299970"/>
    </source>
</evidence>
<dbReference type="EMBL" id="JAKXMK010000027">
    <property type="protein sequence ID" value="MCH6169663.1"/>
    <property type="molecule type" value="Genomic_DNA"/>
</dbReference>
<proteinExistence type="predicted"/>
<keyword evidence="3" id="KW-1185">Reference proteome</keyword>
<accession>A0ABS9TMP1</accession>
<feature type="signal peptide" evidence="1">
    <location>
        <begin position="1"/>
        <end position="30"/>
    </location>
</feature>
<dbReference type="Proteomes" id="UP001299970">
    <property type="component" value="Unassembled WGS sequence"/>
</dbReference>
<feature type="chain" id="PRO_5045207826" description="Secreted protein" evidence="1">
    <location>
        <begin position="31"/>
        <end position="420"/>
    </location>
</feature>